<dbReference type="InterPro" id="IPR004012">
    <property type="entry name" value="Run_dom"/>
</dbReference>
<feature type="region of interest" description="Disordered" evidence="13">
    <location>
        <begin position="168"/>
        <end position="250"/>
    </location>
</feature>
<evidence type="ECO:0000256" key="1">
    <source>
        <dbReference type="ARBA" id="ARBA00004371"/>
    </source>
</evidence>
<gene>
    <name evidence="15" type="ORF">E5288_WYG000651</name>
</gene>
<feature type="region of interest" description="Disordered" evidence="13">
    <location>
        <begin position="373"/>
        <end position="394"/>
    </location>
</feature>
<organism evidence="15 16">
    <name type="scientific">Bos mutus</name>
    <name type="common">wild yak</name>
    <dbReference type="NCBI Taxonomy" id="72004"/>
    <lineage>
        <taxon>Eukaryota</taxon>
        <taxon>Metazoa</taxon>
        <taxon>Chordata</taxon>
        <taxon>Craniata</taxon>
        <taxon>Vertebrata</taxon>
        <taxon>Euteleostomi</taxon>
        <taxon>Mammalia</taxon>
        <taxon>Eutheria</taxon>
        <taxon>Laurasiatheria</taxon>
        <taxon>Artiodactyla</taxon>
        <taxon>Ruminantia</taxon>
        <taxon>Pecora</taxon>
        <taxon>Bovidae</taxon>
        <taxon>Bovinae</taxon>
        <taxon>Bos</taxon>
    </lineage>
</organism>
<dbReference type="PANTHER" id="PTHR47732:SF1">
    <property type="entry name" value="RUN AND FYVE DOMAIN-CONTAINING PROTEIN 4"/>
    <property type="match status" value="1"/>
</dbReference>
<evidence type="ECO:0000256" key="8">
    <source>
        <dbReference type="ARBA" id="ARBA00023228"/>
    </source>
</evidence>
<dbReference type="Pfam" id="PF02759">
    <property type="entry name" value="RUN"/>
    <property type="match status" value="1"/>
</dbReference>
<keyword evidence="4" id="KW-0863">Zinc-finger</keyword>
<evidence type="ECO:0000256" key="11">
    <source>
        <dbReference type="ARBA" id="ARBA00069100"/>
    </source>
</evidence>
<dbReference type="Pfam" id="PF25366">
    <property type="entry name" value="RUFY4"/>
    <property type="match status" value="1"/>
</dbReference>
<dbReference type="GO" id="GO:0071353">
    <property type="term" value="P:cellular response to interleukin-4"/>
    <property type="evidence" value="ECO:0007669"/>
    <property type="project" value="UniProtKB-ARBA"/>
</dbReference>
<proteinExistence type="predicted"/>
<dbReference type="GO" id="GO:0005764">
    <property type="term" value="C:lysosome"/>
    <property type="evidence" value="ECO:0007669"/>
    <property type="project" value="UniProtKB-SubCell"/>
</dbReference>
<keyword evidence="8" id="KW-0458">Lysosome</keyword>
<comment type="function">
    <text evidence="10">ARL8 effector that promotes the coupling of endolysosomes to dynein-dynactin for retrograde transport along microtubules. Acts by binding both GTP-bound ARL8 and dynein-dynactin. In nonneuronal cells, promotes concentration of endolysosomes in the juxtanuclear area. In hippocampal neurons, drives retrograde transport of endolysosomes from the axon to the soma. Positive regulator of macroautophagy in dendritic cells. Increases autophagic flux, probably by stimulating both autophagosome formation and facilitating tethering with lysosomes. Binds to phosphatidylinositol 3-phosphate (PtdIns3P) through its FYVE-type zinc finger. Positive regulator of osteosclast bone-resorbing activity, possibly by promoting late endosome-lysosome fusion by acting as an adapter protein between RAB7A on late endosomes and LAMP2 on primary lysosomes.</text>
</comment>
<dbReference type="GO" id="GO:0051050">
    <property type="term" value="P:positive regulation of transport"/>
    <property type="evidence" value="ECO:0007669"/>
    <property type="project" value="UniProtKB-ARBA"/>
</dbReference>
<keyword evidence="3" id="KW-0479">Metal-binding</keyword>
<dbReference type="PANTHER" id="PTHR47732">
    <property type="entry name" value="RUN AND FYVE DOMAIN-CONTAINING PROTEIN 4"/>
    <property type="match status" value="1"/>
</dbReference>
<comment type="subcellular location">
    <subcellularLocation>
        <location evidence="2">Cytoplasmic vesicle</location>
        <location evidence="2">Autophagosome</location>
    </subcellularLocation>
    <subcellularLocation>
        <location evidence="1">Lysosome</location>
    </subcellularLocation>
</comment>
<dbReference type="GO" id="GO:0000045">
    <property type="term" value="P:autophagosome assembly"/>
    <property type="evidence" value="ECO:0007669"/>
    <property type="project" value="TreeGrafter"/>
</dbReference>
<accession>A0A6B0QN14</accession>
<evidence type="ECO:0000259" key="14">
    <source>
        <dbReference type="PROSITE" id="PS50826"/>
    </source>
</evidence>
<dbReference type="EMBL" id="VBQZ03000001">
    <property type="protein sequence ID" value="MXQ79248.1"/>
    <property type="molecule type" value="Genomic_DNA"/>
</dbReference>
<feature type="coiled-coil region" evidence="12">
    <location>
        <begin position="441"/>
        <end position="472"/>
    </location>
</feature>
<dbReference type="GO" id="GO:0008270">
    <property type="term" value="F:zinc ion binding"/>
    <property type="evidence" value="ECO:0007669"/>
    <property type="project" value="UniProtKB-KW"/>
</dbReference>
<dbReference type="InterPro" id="IPR037213">
    <property type="entry name" value="Run_dom_sf"/>
</dbReference>
<dbReference type="InterPro" id="IPR042939">
    <property type="entry name" value="RUFY4"/>
</dbReference>
<keyword evidence="7 12" id="KW-0175">Coiled coil</keyword>
<sequence>MTRDLKAAVSAILQGYGAGQQPVTDTSAELHRLCGCLELLLQFDQKEQKSFLRPRKDYWDFLCAALWQQRGDTEPVRFVHSLDKLKTPLGKGRAFIRFCLAHGQLAESLQLCLLNPEFTREWYGPRSPLVCPELREDILDSLYALNGMTFDLDLQRPDLDGAWPMFSESHCSNSSRTRGRRPRKTKESPKEISATYGNSTEVHLEEPHTSQASCLQDAPRKDGLAGLPRSQQHRHHPHFLEKKKEDPRSLGCPPSMWELDGEEFQQDQEKGVPRTEICLEDSTPTIQGQGEGAREPLKEVAGSEAEGKGALLGVEGQRTTKGTHEGEAERSHIHRLLASSPKGTIGDVVSWGKHDGKVPSIPGELWILQGLGTKEDSTSEKPQEQTGVTSVTRREEQAEMALQDVVKVRTVELSSRVGLRSLSPAQTQMLRHPLRTQPSSVPRCQEERARLQAELEQKQREAERKDAVYEEELGGQRDLVRAMKSRVLELIQEKDILWQKVQHLSSMAPGCCVVCSKIFGRLSRRYPCREGGAQELGICERPLEAGHSFSPILGRDMSKNCRKGADKEGPLQEGTGKLLSPPCPGNTVRGQTARERTVGHQENLPLGGPWKGGAPGHLLGKRRPPEIDPGPSSQKMRNAETDTKMLELHDPSPVCTHSSASAPQALWRPGLPCLLCGLQEERAPLPTLLPEERRPGSLTETRPGLAAASHTAKASAVVGQLCGSDQSLQTASWGQGRPDCIPLPSQGGRILQQQFLPWRAALGQKVPHRSCLLRSNIPDSYQALGHRGGISGYSNNSSSSDNIRRVSSVAFGQLGTYSDRRNLETSFSSCESPENRSDELQKQNIYVFTKAAQYK</sequence>
<evidence type="ECO:0000313" key="16">
    <source>
        <dbReference type="Proteomes" id="UP000322234"/>
    </source>
</evidence>
<protein>
    <recommendedName>
        <fullName evidence="11">RUN and FYVE domain-containing protein 4</fullName>
    </recommendedName>
</protein>
<evidence type="ECO:0000256" key="6">
    <source>
        <dbReference type="ARBA" id="ARBA00023006"/>
    </source>
</evidence>
<evidence type="ECO:0000256" key="13">
    <source>
        <dbReference type="SAM" id="MobiDB-lite"/>
    </source>
</evidence>
<keyword evidence="9" id="KW-0968">Cytoplasmic vesicle</keyword>
<feature type="compositionally biased region" description="Basic and acidic residues" evidence="13">
    <location>
        <begin position="322"/>
        <end position="331"/>
    </location>
</feature>
<feature type="region of interest" description="Disordered" evidence="13">
    <location>
        <begin position="307"/>
        <end position="331"/>
    </location>
</feature>
<feature type="domain" description="RUN" evidence="14">
    <location>
        <begin position="24"/>
        <end position="157"/>
    </location>
</feature>
<keyword evidence="6" id="KW-0072">Autophagy</keyword>
<reference evidence="15" key="1">
    <citation type="submission" date="2019-10" db="EMBL/GenBank/DDBJ databases">
        <title>The sequence and de novo assembly of the wild yak genome.</title>
        <authorList>
            <person name="Liu Y."/>
        </authorList>
    </citation>
    <scope>NUCLEOTIDE SEQUENCE [LARGE SCALE GENOMIC DNA]</scope>
    <source>
        <strain evidence="15">WY2019</strain>
    </source>
</reference>
<dbReference type="AlphaFoldDB" id="A0A6B0QN14"/>
<feature type="region of interest" description="Disordered" evidence="13">
    <location>
        <begin position="563"/>
        <end position="592"/>
    </location>
</feature>
<evidence type="ECO:0000256" key="5">
    <source>
        <dbReference type="ARBA" id="ARBA00022833"/>
    </source>
</evidence>
<evidence type="ECO:0000256" key="2">
    <source>
        <dbReference type="ARBA" id="ARBA00004419"/>
    </source>
</evidence>
<evidence type="ECO:0000313" key="15">
    <source>
        <dbReference type="EMBL" id="MXQ79248.1"/>
    </source>
</evidence>
<dbReference type="FunFam" id="1.20.58.900:FF:000015">
    <property type="entry name" value="RUN and FYVE domain containing 4"/>
    <property type="match status" value="1"/>
</dbReference>
<dbReference type="Proteomes" id="UP000322234">
    <property type="component" value="Unassembled WGS sequence"/>
</dbReference>
<keyword evidence="16" id="KW-1185">Reference proteome</keyword>
<feature type="compositionally biased region" description="Basic and acidic residues" evidence="13">
    <location>
        <begin position="373"/>
        <end position="383"/>
    </location>
</feature>
<keyword evidence="5" id="KW-0862">Zinc</keyword>
<feature type="compositionally biased region" description="Basic and acidic residues" evidence="13">
    <location>
        <begin position="238"/>
        <end position="248"/>
    </location>
</feature>
<dbReference type="InterPro" id="IPR059036">
    <property type="entry name" value="RUFY4_dom"/>
</dbReference>
<dbReference type="PROSITE" id="PS50826">
    <property type="entry name" value="RUN"/>
    <property type="match status" value="1"/>
</dbReference>
<dbReference type="Gene3D" id="1.20.58.900">
    <property type="match status" value="1"/>
</dbReference>
<dbReference type="GO" id="GO:0032266">
    <property type="term" value="F:phosphatidylinositol-3-phosphate binding"/>
    <property type="evidence" value="ECO:0007669"/>
    <property type="project" value="TreeGrafter"/>
</dbReference>
<dbReference type="GO" id="GO:0005776">
    <property type="term" value="C:autophagosome"/>
    <property type="evidence" value="ECO:0007669"/>
    <property type="project" value="UniProtKB-SubCell"/>
</dbReference>
<dbReference type="GO" id="GO:0016239">
    <property type="term" value="P:positive regulation of macroautophagy"/>
    <property type="evidence" value="ECO:0007669"/>
    <property type="project" value="InterPro"/>
</dbReference>
<dbReference type="SUPFAM" id="SSF140741">
    <property type="entry name" value="RUN domain-like"/>
    <property type="match status" value="1"/>
</dbReference>
<evidence type="ECO:0000256" key="12">
    <source>
        <dbReference type="SAM" id="Coils"/>
    </source>
</evidence>
<evidence type="ECO:0000256" key="4">
    <source>
        <dbReference type="ARBA" id="ARBA00022771"/>
    </source>
</evidence>
<evidence type="ECO:0000256" key="3">
    <source>
        <dbReference type="ARBA" id="ARBA00022723"/>
    </source>
</evidence>
<evidence type="ECO:0000256" key="7">
    <source>
        <dbReference type="ARBA" id="ARBA00023054"/>
    </source>
</evidence>
<comment type="caution">
    <text evidence="15">The sequence shown here is derived from an EMBL/GenBank/DDBJ whole genome shotgun (WGS) entry which is preliminary data.</text>
</comment>
<dbReference type="GO" id="GO:0031410">
    <property type="term" value="C:cytoplasmic vesicle"/>
    <property type="evidence" value="ECO:0007669"/>
    <property type="project" value="UniProtKB-KW"/>
</dbReference>
<evidence type="ECO:0000256" key="9">
    <source>
        <dbReference type="ARBA" id="ARBA00023329"/>
    </source>
</evidence>
<name>A0A6B0QN14_9CETA</name>
<evidence type="ECO:0000256" key="10">
    <source>
        <dbReference type="ARBA" id="ARBA00059075"/>
    </source>
</evidence>